<evidence type="ECO:0000256" key="4">
    <source>
        <dbReference type="ARBA" id="ARBA00023136"/>
    </source>
</evidence>
<evidence type="ECO:0000256" key="5">
    <source>
        <dbReference type="SAM" id="Phobius"/>
    </source>
</evidence>
<dbReference type="STRING" id="1642647.PSM36_0305"/>
<organism evidence="7 8">
    <name type="scientific">Proteiniphilum saccharofermentans</name>
    <dbReference type="NCBI Taxonomy" id="1642647"/>
    <lineage>
        <taxon>Bacteria</taxon>
        <taxon>Pseudomonadati</taxon>
        <taxon>Bacteroidota</taxon>
        <taxon>Bacteroidia</taxon>
        <taxon>Bacteroidales</taxon>
        <taxon>Dysgonomonadaceae</taxon>
        <taxon>Proteiniphilum</taxon>
    </lineage>
</organism>
<evidence type="ECO:0000256" key="1">
    <source>
        <dbReference type="ARBA" id="ARBA00004141"/>
    </source>
</evidence>
<accession>A0A1R3SVZ1</accession>
<dbReference type="KEGG" id="psac:PSM36_0305"/>
<feature type="transmembrane region" description="Helical" evidence="5">
    <location>
        <begin position="101"/>
        <end position="121"/>
    </location>
</feature>
<dbReference type="AlphaFoldDB" id="A0A1R3SVZ1"/>
<dbReference type="GO" id="GO:0016020">
    <property type="term" value="C:membrane"/>
    <property type="evidence" value="ECO:0007669"/>
    <property type="project" value="UniProtKB-SubCell"/>
</dbReference>
<keyword evidence="3 5" id="KW-1133">Transmembrane helix</keyword>
<dbReference type="InterPro" id="IPR035952">
    <property type="entry name" value="Rhomboid-like_sf"/>
</dbReference>
<dbReference type="GO" id="GO:0004252">
    <property type="term" value="F:serine-type endopeptidase activity"/>
    <property type="evidence" value="ECO:0007669"/>
    <property type="project" value="InterPro"/>
</dbReference>
<dbReference type="Gene3D" id="1.20.1540.10">
    <property type="entry name" value="Rhomboid-like"/>
    <property type="match status" value="1"/>
</dbReference>
<dbReference type="InterPro" id="IPR022764">
    <property type="entry name" value="Peptidase_S54_rhomboid_dom"/>
</dbReference>
<feature type="transmembrane region" description="Helical" evidence="5">
    <location>
        <begin position="194"/>
        <end position="214"/>
    </location>
</feature>
<feature type="transmembrane region" description="Helical" evidence="5">
    <location>
        <begin position="133"/>
        <end position="155"/>
    </location>
</feature>
<dbReference type="Proteomes" id="UP000187464">
    <property type="component" value="Chromosome I"/>
</dbReference>
<feature type="transmembrane region" description="Helical" evidence="5">
    <location>
        <begin position="167"/>
        <end position="188"/>
    </location>
</feature>
<name>A0A1R3SVZ1_9BACT</name>
<evidence type="ECO:0000313" key="8">
    <source>
        <dbReference type="Proteomes" id="UP000187464"/>
    </source>
</evidence>
<proteinExistence type="predicted"/>
<dbReference type="SUPFAM" id="SSF144091">
    <property type="entry name" value="Rhomboid-like"/>
    <property type="match status" value="1"/>
</dbReference>
<evidence type="ECO:0000256" key="3">
    <source>
        <dbReference type="ARBA" id="ARBA00022989"/>
    </source>
</evidence>
<keyword evidence="8" id="KW-1185">Reference proteome</keyword>
<evidence type="ECO:0000256" key="2">
    <source>
        <dbReference type="ARBA" id="ARBA00022692"/>
    </source>
</evidence>
<feature type="transmembrane region" description="Helical" evidence="5">
    <location>
        <begin position="72"/>
        <end position="89"/>
    </location>
</feature>
<evidence type="ECO:0000259" key="6">
    <source>
        <dbReference type="Pfam" id="PF01694"/>
    </source>
</evidence>
<reference evidence="7 8" key="1">
    <citation type="submission" date="2016-08" db="EMBL/GenBank/DDBJ databases">
        <authorList>
            <person name="Seilhamer J.J."/>
        </authorList>
    </citation>
    <scope>NUCLEOTIDE SEQUENCE [LARGE SCALE GENOMIC DNA]</scope>
    <source>
        <strain evidence="7">M3/6</strain>
    </source>
</reference>
<dbReference type="RefSeq" id="WP_076928485.1">
    <property type="nucleotide sequence ID" value="NZ_LT605205.1"/>
</dbReference>
<dbReference type="Pfam" id="PF01694">
    <property type="entry name" value="Rhomboid"/>
    <property type="match status" value="1"/>
</dbReference>
<protein>
    <submittedName>
        <fullName evidence="7">Rhomboid family</fullName>
    </submittedName>
</protein>
<dbReference type="SMART" id="SM01160">
    <property type="entry name" value="DUF1751"/>
    <property type="match status" value="1"/>
</dbReference>
<dbReference type="PANTHER" id="PTHR43066:SF11">
    <property type="entry name" value="PEPTIDASE S54 RHOMBOID DOMAIN-CONTAINING PROTEIN"/>
    <property type="match status" value="1"/>
</dbReference>
<keyword evidence="2 5" id="KW-0812">Transmembrane</keyword>
<keyword evidence="4 5" id="KW-0472">Membrane</keyword>
<feature type="domain" description="Peptidase S54 rhomboid" evidence="6">
    <location>
        <begin position="56"/>
        <end position="213"/>
    </location>
</feature>
<gene>
    <name evidence="7" type="ORF">PSM36_0305</name>
</gene>
<dbReference type="EMBL" id="LT605205">
    <property type="protein sequence ID" value="SCD19140.1"/>
    <property type="molecule type" value="Genomic_DNA"/>
</dbReference>
<feature type="transmembrane region" description="Helical" evidence="5">
    <location>
        <begin position="15"/>
        <end position="33"/>
    </location>
</feature>
<comment type="subcellular location">
    <subcellularLocation>
        <location evidence="1">Membrane</location>
        <topology evidence="1">Multi-pass membrane protein</topology>
    </subcellularLocation>
</comment>
<evidence type="ECO:0000313" key="7">
    <source>
        <dbReference type="EMBL" id="SCD19140.1"/>
    </source>
</evidence>
<sequence>MDNTRNSFAGVLPTVTKNIIIINGIIWLAQFVLFRRADIDLSQQFGLHFVASDHFRIYQLVTYMFLHDPHSISHVFFNMFAVFMFGRTLEQVWGSKRFLSYYLVTGIGAGLIQMLVLFLRVQTVVPVEMFSMVNSVTVGASGAVFGILLAFGVLFPNSQLFIIPFPFPIKAKWFVIGYGLLELAFGVANRTGDNVAHFAHLGGMLFGIFMILYWKKKDRKYGRFY</sequence>
<dbReference type="PANTHER" id="PTHR43066">
    <property type="entry name" value="RHOMBOID-RELATED PROTEIN"/>
    <property type="match status" value="1"/>
</dbReference>